<gene>
    <name evidence="2" type="ORF">Slin15195_G102100</name>
</gene>
<accession>A0A9Q9B5V1</accession>
<feature type="region of interest" description="Disordered" evidence="1">
    <location>
        <begin position="368"/>
        <end position="404"/>
    </location>
</feature>
<feature type="compositionally biased region" description="Low complexity" evidence="1">
    <location>
        <begin position="374"/>
        <end position="390"/>
    </location>
</feature>
<keyword evidence="3" id="KW-1185">Reference proteome</keyword>
<dbReference type="GO" id="GO:0008237">
    <property type="term" value="F:metallopeptidase activity"/>
    <property type="evidence" value="ECO:0007669"/>
    <property type="project" value="InterPro"/>
</dbReference>
<dbReference type="Proteomes" id="UP001056384">
    <property type="component" value="Chromosome 9"/>
</dbReference>
<dbReference type="EMBL" id="CP099426">
    <property type="protein sequence ID" value="USW56891.1"/>
    <property type="molecule type" value="Genomic_DNA"/>
</dbReference>
<proteinExistence type="predicted"/>
<sequence>MTTALPTHTIVIPPLSSASDVRSGEHFARGNTDYEYKLEDYFEVELRADAPGSCREWETQMREAWDETVEITKLAAAGTEMLLESKPAESREEAYDEWVRVEQIFRALFGKYDAKVEGKTLASIVLNRLQELLAIHLQARKRVYLRCGADYVRYIASDSTDPRDIGTSAEGKYTIAKPSQAHVACPNGAWVADGIPQEDSVLECEPHKVSSGNKPQSRWCLPMFNAQTTRPPHTALVMFCPRILGDDKWSLNSVEPTGRSAAAFNFMATGWLHEIGHYGLGWIDEPAVDDKGKKLPLLNGHNENTYGWCLATNLAQHDPTRAIKSPENFSHFATAVYFGNWYWGGGIAKEKPEKDDFDPIKAYQQHVQKAVEWPSSGSDDASSDWPDSPSHGSPAVSSGDELYE</sequence>
<protein>
    <submittedName>
        <fullName evidence="2">Metallopeptidase, catalytic domain superfamily</fullName>
    </submittedName>
</protein>
<name>A0A9Q9B5V1_9PEZI</name>
<organism evidence="2 3">
    <name type="scientific">Septoria linicola</name>
    <dbReference type="NCBI Taxonomy" id="215465"/>
    <lineage>
        <taxon>Eukaryota</taxon>
        <taxon>Fungi</taxon>
        <taxon>Dikarya</taxon>
        <taxon>Ascomycota</taxon>
        <taxon>Pezizomycotina</taxon>
        <taxon>Dothideomycetes</taxon>
        <taxon>Dothideomycetidae</taxon>
        <taxon>Mycosphaerellales</taxon>
        <taxon>Mycosphaerellaceae</taxon>
        <taxon>Septoria</taxon>
    </lineage>
</organism>
<reference evidence="2" key="1">
    <citation type="submission" date="2022-06" db="EMBL/GenBank/DDBJ databases">
        <title>Complete genome sequences of two strains of the flax pathogen Septoria linicola.</title>
        <authorList>
            <person name="Lapalu N."/>
            <person name="Simon A."/>
            <person name="Demenou B."/>
            <person name="Paumier D."/>
            <person name="Guillot M.-P."/>
            <person name="Gout L."/>
            <person name="Valade R."/>
        </authorList>
    </citation>
    <scope>NUCLEOTIDE SEQUENCE</scope>
    <source>
        <strain evidence="2">SE15195</strain>
    </source>
</reference>
<dbReference type="OrthoDB" id="3647961at2759"/>
<evidence type="ECO:0000313" key="2">
    <source>
        <dbReference type="EMBL" id="USW56891.1"/>
    </source>
</evidence>
<dbReference type="AlphaFoldDB" id="A0A9Q9B5V1"/>
<dbReference type="InterPro" id="IPR024079">
    <property type="entry name" value="MetalloPept_cat_dom_sf"/>
</dbReference>
<evidence type="ECO:0000313" key="3">
    <source>
        <dbReference type="Proteomes" id="UP001056384"/>
    </source>
</evidence>
<evidence type="ECO:0000256" key="1">
    <source>
        <dbReference type="SAM" id="MobiDB-lite"/>
    </source>
</evidence>
<dbReference type="Gene3D" id="3.40.390.10">
    <property type="entry name" value="Collagenase (Catalytic Domain)"/>
    <property type="match status" value="1"/>
</dbReference>